<dbReference type="Proteomes" id="UP000425960">
    <property type="component" value="Chromosome"/>
</dbReference>
<organism evidence="16 17">
    <name type="scientific">Desulfosarcina ovata subsp. sediminis</name>
    <dbReference type="NCBI Taxonomy" id="885957"/>
    <lineage>
        <taxon>Bacteria</taxon>
        <taxon>Pseudomonadati</taxon>
        <taxon>Thermodesulfobacteriota</taxon>
        <taxon>Desulfobacteria</taxon>
        <taxon>Desulfobacterales</taxon>
        <taxon>Desulfosarcinaceae</taxon>
        <taxon>Desulfosarcina</taxon>
    </lineage>
</organism>
<dbReference type="SUPFAM" id="SSF50677">
    <property type="entry name" value="ValRS/IleRS/LeuRS editing domain"/>
    <property type="match status" value="1"/>
</dbReference>
<dbReference type="PROSITE" id="PS00178">
    <property type="entry name" value="AA_TRNA_LIGASE_I"/>
    <property type="match status" value="1"/>
</dbReference>
<keyword evidence="7 12" id="KW-0648">Protein biosynthesis</keyword>
<dbReference type="FunFam" id="3.40.50.620:FF:000098">
    <property type="entry name" value="Valine--tRNA ligase"/>
    <property type="match status" value="1"/>
</dbReference>
<dbReference type="Gene3D" id="1.10.730.10">
    <property type="entry name" value="Isoleucyl-tRNA Synthetase, Domain 1"/>
    <property type="match status" value="1"/>
</dbReference>
<dbReference type="EMBL" id="AP021876">
    <property type="protein sequence ID" value="BBO80534.1"/>
    <property type="molecule type" value="Genomic_DNA"/>
</dbReference>
<evidence type="ECO:0000256" key="4">
    <source>
        <dbReference type="ARBA" id="ARBA00022598"/>
    </source>
</evidence>
<feature type="domain" description="Aminoacyl-tRNA synthetase class Ia" evidence="13">
    <location>
        <begin position="19"/>
        <end position="566"/>
    </location>
</feature>
<feature type="binding site" evidence="12">
    <location>
        <position position="529"/>
    </location>
    <ligand>
        <name>ATP</name>
        <dbReference type="ChEBI" id="CHEBI:30616"/>
    </ligand>
</feature>
<sequence>MSRELLDKSYSPEDVEKHWYAYWEQEKLFAADETTTKKPYSIVIPPPNVTGVLHMGHALNNTMQDIMCRYRRLKGDSVLWMPGTDHAGIATQNVVEKKLAAEGTDRHQLGREQFIESVWEWRKQYGSAIINQLKRLGASCDWDRERFTMDEGLSRAVRKVFVQLYDEGLIYQGDYIINWCCRCHTALSDLEVEHEDIDGAFYHIRYPFADGSGGLTVATTRPETMLGDTAVALHPDDERYAGLTAKTVTLPLMNREIPIIRDTYVDLSTGTGALKVTPAHDPNDFEIGRRHDLPSIKVIADDGSMTEEAGRFAGMDRFACRKAVVAALEAEGLLERIEPHRHSVGHCYRCKTVVEPNLSRQWFVKAKPLAEKAIAAVETGKTRIIPESWTKTYYEWMYNIRDWCISRQIWWGHQIPAWTCQGCRRMVVALEAPDVCPDCGSTDLIQETDVLDTWFSSALWPFSTMGWPDRTDLLKTYYPTSVLVTGFDILFFWVARMMMMGIHFMGEIPFKDVYVHALVRDEEGKKMSKSKGNVIDPLNVIEQYGTDAFRFTLAAFAAQGRDVKMSEKRVEGYRHFINKLWNAARFSLMHLERGFDAIDAANISLQDRWILSRLNRVARQTEEALDAYKFNEAAGAVYQFVWHELCDWYLEAIKPTLYDEAGGAAKAATLSVLWRVFREALVILHPFAPFVTEEIWHSLPGTEGSIMRASWPETLTPGDDPDAEAQMQTVMATITGIRNVRGEMNIAPSTALEVVVQPEDPQIGDAIEKNRDLIVNLARLSDIRVDASVQRPKAAATVLIDGATVFVMLEGIIDFVQEQARLEKEIGKLSKELSGMNRKLGNEDFLKKAPPEVVAGVREKHAAMLEKQHALEATRDRIQAMME</sequence>
<dbReference type="FunFam" id="3.40.50.620:FF:000032">
    <property type="entry name" value="Valine--tRNA ligase"/>
    <property type="match status" value="1"/>
</dbReference>
<dbReference type="NCBIfam" id="NF004349">
    <property type="entry name" value="PRK05729.1"/>
    <property type="match status" value="1"/>
</dbReference>
<dbReference type="InterPro" id="IPR009080">
    <property type="entry name" value="tRNAsynth_Ia_anticodon-bd"/>
</dbReference>
<dbReference type="CDD" id="cd00817">
    <property type="entry name" value="ValRS_core"/>
    <property type="match status" value="1"/>
</dbReference>
<dbReference type="Pfam" id="PF08264">
    <property type="entry name" value="Anticodon_1"/>
    <property type="match status" value="1"/>
</dbReference>
<comment type="function">
    <text evidence="12">Catalyzes the attachment of valine to tRNA(Val). As ValRS can inadvertently accommodate and process structurally similar amino acids such as threonine, to avoid such errors, it has a 'posttransfer' editing activity that hydrolyzes mischarged Thr-tRNA(Val) in a tRNA-dependent manner.</text>
</comment>
<dbReference type="FunFam" id="3.90.740.10:FF:000005">
    <property type="entry name" value="Valine--tRNA ligase, mitochondrial"/>
    <property type="match status" value="1"/>
</dbReference>
<dbReference type="FunFam" id="1.10.287.380:FF:000001">
    <property type="entry name" value="Valine--tRNA ligase"/>
    <property type="match status" value="1"/>
</dbReference>
<comment type="subcellular location">
    <subcellularLocation>
        <location evidence="1 12">Cytoplasm</location>
    </subcellularLocation>
</comment>
<evidence type="ECO:0000256" key="2">
    <source>
        <dbReference type="ARBA" id="ARBA00011245"/>
    </source>
</evidence>
<evidence type="ECO:0000256" key="11">
    <source>
        <dbReference type="ARBA" id="ARBA00060830"/>
    </source>
</evidence>
<keyword evidence="4 12" id="KW-0436">Ligase</keyword>
<evidence type="ECO:0000313" key="16">
    <source>
        <dbReference type="EMBL" id="BBO80534.1"/>
    </source>
</evidence>
<dbReference type="GO" id="GO:0005524">
    <property type="term" value="F:ATP binding"/>
    <property type="evidence" value="ECO:0007669"/>
    <property type="project" value="UniProtKB-UniRule"/>
</dbReference>
<dbReference type="InterPro" id="IPR037118">
    <property type="entry name" value="Val-tRNA_synth_C_sf"/>
</dbReference>
<dbReference type="GO" id="GO:0006438">
    <property type="term" value="P:valyl-tRNA aminoacylation"/>
    <property type="evidence" value="ECO:0007669"/>
    <property type="project" value="UniProtKB-UniRule"/>
</dbReference>
<keyword evidence="3 12" id="KW-0963">Cytoplasm</keyword>
<evidence type="ECO:0000256" key="8">
    <source>
        <dbReference type="ARBA" id="ARBA00023054"/>
    </source>
</evidence>
<dbReference type="HAMAP" id="MF_02004">
    <property type="entry name" value="Val_tRNA_synth_type1"/>
    <property type="match status" value="1"/>
</dbReference>
<accession>A0A5K7ZGR4</accession>
<dbReference type="RefSeq" id="WP_155321462.1">
    <property type="nucleotide sequence ID" value="NZ_AP021876.1"/>
</dbReference>
<comment type="catalytic activity">
    <reaction evidence="10 12">
        <text>tRNA(Val) + L-valine + ATP = L-valyl-tRNA(Val) + AMP + diphosphate</text>
        <dbReference type="Rhea" id="RHEA:10704"/>
        <dbReference type="Rhea" id="RHEA-COMP:9672"/>
        <dbReference type="Rhea" id="RHEA-COMP:9708"/>
        <dbReference type="ChEBI" id="CHEBI:30616"/>
        <dbReference type="ChEBI" id="CHEBI:33019"/>
        <dbReference type="ChEBI" id="CHEBI:57762"/>
        <dbReference type="ChEBI" id="CHEBI:78442"/>
        <dbReference type="ChEBI" id="CHEBI:78537"/>
        <dbReference type="ChEBI" id="CHEBI:456215"/>
        <dbReference type="EC" id="6.1.1.9"/>
    </reaction>
</comment>
<dbReference type="GO" id="GO:0002161">
    <property type="term" value="F:aminoacyl-tRNA deacylase activity"/>
    <property type="evidence" value="ECO:0007669"/>
    <property type="project" value="InterPro"/>
</dbReference>
<dbReference type="NCBIfam" id="TIGR00422">
    <property type="entry name" value="valS"/>
    <property type="match status" value="1"/>
</dbReference>
<dbReference type="InterPro" id="IPR009008">
    <property type="entry name" value="Val/Leu/Ile-tRNA-synth_edit"/>
</dbReference>
<evidence type="ECO:0000259" key="13">
    <source>
        <dbReference type="Pfam" id="PF00133"/>
    </source>
</evidence>
<keyword evidence="5 12" id="KW-0547">Nucleotide-binding</keyword>
<dbReference type="InterPro" id="IPR001412">
    <property type="entry name" value="aa-tRNA-synth_I_CS"/>
</dbReference>
<evidence type="ECO:0000256" key="3">
    <source>
        <dbReference type="ARBA" id="ARBA00022490"/>
    </source>
</evidence>
<evidence type="ECO:0000256" key="6">
    <source>
        <dbReference type="ARBA" id="ARBA00022840"/>
    </source>
</evidence>
<dbReference type="InterPro" id="IPR002303">
    <property type="entry name" value="Valyl-tRNA_ligase"/>
</dbReference>
<dbReference type="PANTHER" id="PTHR11946">
    <property type="entry name" value="VALYL-TRNA SYNTHETASES"/>
    <property type="match status" value="1"/>
</dbReference>
<dbReference type="GO" id="GO:0005829">
    <property type="term" value="C:cytosol"/>
    <property type="evidence" value="ECO:0007669"/>
    <property type="project" value="TreeGrafter"/>
</dbReference>
<comment type="domain">
    <text evidence="12">The C-terminal coiled-coil domain is crucial for aminoacylation activity.</text>
</comment>
<name>A0A5K7ZGR4_9BACT</name>
<keyword evidence="9 12" id="KW-0030">Aminoacyl-tRNA synthetase</keyword>
<dbReference type="GO" id="GO:0004832">
    <property type="term" value="F:valine-tRNA ligase activity"/>
    <property type="evidence" value="ECO:0007669"/>
    <property type="project" value="UniProtKB-UniRule"/>
</dbReference>
<evidence type="ECO:0000256" key="1">
    <source>
        <dbReference type="ARBA" id="ARBA00004496"/>
    </source>
</evidence>
<dbReference type="SUPFAM" id="SSF52374">
    <property type="entry name" value="Nucleotidylyl transferase"/>
    <property type="match status" value="1"/>
</dbReference>
<comment type="domain">
    <text evidence="12">ValRS has two distinct active sites: one for aminoacylation and one for editing. The misactivated threonine is translocated from the active site to the editing site.</text>
</comment>
<evidence type="ECO:0000259" key="14">
    <source>
        <dbReference type="Pfam" id="PF08264"/>
    </source>
</evidence>
<comment type="similarity">
    <text evidence="11 12">Belongs to the class-I aminoacyl-tRNA synthetase family. ValS type 1 subfamily.</text>
</comment>
<feature type="domain" description="Methionyl/Valyl/Leucyl/Isoleucyl-tRNA synthetase anticodon-binding" evidence="14">
    <location>
        <begin position="607"/>
        <end position="755"/>
    </location>
</feature>
<dbReference type="Gene3D" id="1.10.287.380">
    <property type="entry name" value="Valyl-tRNA synthetase, C-terminal domain"/>
    <property type="match status" value="1"/>
</dbReference>
<dbReference type="Gene3D" id="3.40.50.620">
    <property type="entry name" value="HUPs"/>
    <property type="match status" value="2"/>
</dbReference>
<feature type="short sequence motif" description="'KMSKS' region" evidence="12">
    <location>
        <begin position="526"/>
        <end position="530"/>
    </location>
</feature>
<dbReference type="InterPro" id="IPR033705">
    <property type="entry name" value="Anticodon_Ia_Val"/>
</dbReference>
<gene>
    <name evidence="12 16" type="primary">valS</name>
    <name evidence="16" type="ORF">DSCO28_11000</name>
</gene>
<dbReference type="KEGG" id="dov:DSCO28_11000"/>
<dbReference type="SUPFAM" id="SSF47323">
    <property type="entry name" value="Anticodon-binding domain of a subclass of class I aminoacyl-tRNA synthetases"/>
    <property type="match status" value="1"/>
</dbReference>
<evidence type="ECO:0000256" key="10">
    <source>
        <dbReference type="ARBA" id="ARBA00047552"/>
    </source>
</evidence>
<evidence type="ECO:0000256" key="12">
    <source>
        <dbReference type="HAMAP-Rule" id="MF_02004"/>
    </source>
</evidence>
<dbReference type="FunFam" id="1.10.730.10:FF:000014">
    <property type="entry name" value="Valine--tRNA ligase"/>
    <property type="match status" value="1"/>
</dbReference>
<comment type="subunit">
    <text evidence="2 12">Monomer.</text>
</comment>
<keyword evidence="6 12" id="KW-0067">ATP-binding</keyword>
<evidence type="ECO:0000313" key="17">
    <source>
        <dbReference type="Proteomes" id="UP000425960"/>
    </source>
</evidence>
<dbReference type="InterPro" id="IPR002300">
    <property type="entry name" value="aa-tRNA-synth_Ia"/>
</dbReference>
<dbReference type="InterPro" id="IPR014729">
    <property type="entry name" value="Rossmann-like_a/b/a_fold"/>
</dbReference>
<dbReference type="InterPro" id="IPR013155">
    <property type="entry name" value="M/V/L/I-tRNA-synth_anticd-bd"/>
</dbReference>
<dbReference type="Pfam" id="PF10458">
    <property type="entry name" value="Val_tRNA-synt_C"/>
    <property type="match status" value="1"/>
</dbReference>
<evidence type="ECO:0000256" key="5">
    <source>
        <dbReference type="ARBA" id="ARBA00022741"/>
    </source>
</evidence>
<dbReference type="PRINTS" id="PR00986">
    <property type="entry name" value="TRNASYNTHVAL"/>
</dbReference>
<feature type="short sequence motif" description="'HIGH' region" evidence="12">
    <location>
        <begin position="47"/>
        <end position="57"/>
    </location>
</feature>
<dbReference type="AlphaFoldDB" id="A0A5K7ZGR4"/>
<evidence type="ECO:0000256" key="7">
    <source>
        <dbReference type="ARBA" id="ARBA00022917"/>
    </source>
</evidence>
<dbReference type="EC" id="6.1.1.9" evidence="12"/>
<keyword evidence="8 12" id="KW-0175">Coiled coil</keyword>
<dbReference type="InterPro" id="IPR010978">
    <property type="entry name" value="tRNA-bd_arm"/>
</dbReference>
<dbReference type="Pfam" id="PF00133">
    <property type="entry name" value="tRNA-synt_1"/>
    <property type="match status" value="1"/>
</dbReference>
<proteinExistence type="inferred from homology"/>
<dbReference type="Gene3D" id="3.90.740.10">
    <property type="entry name" value="Valyl/Leucyl/Isoleucyl-tRNA synthetase, editing domain"/>
    <property type="match status" value="1"/>
</dbReference>
<feature type="domain" description="Valyl-tRNA synthetase tRNA-binding arm" evidence="15">
    <location>
        <begin position="814"/>
        <end position="878"/>
    </location>
</feature>
<dbReference type="InterPro" id="IPR019499">
    <property type="entry name" value="Val-tRNA_synth_tRNA-bd"/>
</dbReference>
<reference evidence="16 17" key="1">
    <citation type="submission" date="2019-11" db="EMBL/GenBank/DDBJ databases">
        <title>Comparative genomics of hydrocarbon-degrading Desulfosarcina strains.</title>
        <authorList>
            <person name="Watanabe M."/>
            <person name="Kojima H."/>
            <person name="Fukui M."/>
        </authorList>
    </citation>
    <scope>NUCLEOTIDE SEQUENCE [LARGE SCALE GENOMIC DNA]</scope>
    <source>
        <strain evidence="16 17">28bB2T</strain>
    </source>
</reference>
<dbReference type="SUPFAM" id="SSF46589">
    <property type="entry name" value="tRNA-binding arm"/>
    <property type="match status" value="1"/>
</dbReference>
<dbReference type="CDD" id="cd07962">
    <property type="entry name" value="Anticodon_Ia_Val"/>
    <property type="match status" value="1"/>
</dbReference>
<dbReference type="PANTHER" id="PTHR11946:SF93">
    <property type="entry name" value="VALINE--TRNA LIGASE, CHLOROPLASTIC_MITOCHONDRIAL 2"/>
    <property type="match status" value="1"/>
</dbReference>
<evidence type="ECO:0000256" key="9">
    <source>
        <dbReference type="ARBA" id="ARBA00023146"/>
    </source>
</evidence>
<protein>
    <recommendedName>
        <fullName evidence="12">Valine--tRNA ligase</fullName>
        <ecNumber evidence="12">6.1.1.9</ecNumber>
    </recommendedName>
    <alternativeName>
        <fullName evidence="12">Valyl-tRNA synthetase</fullName>
        <shortName evidence="12">ValRS</shortName>
    </alternativeName>
</protein>
<evidence type="ECO:0000259" key="15">
    <source>
        <dbReference type="Pfam" id="PF10458"/>
    </source>
</evidence>